<feature type="transmembrane region" description="Helical" evidence="1">
    <location>
        <begin position="114"/>
        <end position="132"/>
    </location>
</feature>
<protein>
    <recommendedName>
        <fullName evidence="4">Glycosyltransferase RgtA/B/C/D-like domain-containing protein</fullName>
    </recommendedName>
</protein>
<dbReference type="RefSeq" id="WP_377967163.1">
    <property type="nucleotide sequence ID" value="NZ_JBHZOL010000095.1"/>
</dbReference>
<accession>A0ABW6IJW4</accession>
<feature type="transmembrane region" description="Helical" evidence="1">
    <location>
        <begin position="139"/>
        <end position="157"/>
    </location>
</feature>
<feature type="transmembrane region" description="Helical" evidence="1">
    <location>
        <begin position="387"/>
        <end position="406"/>
    </location>
</feature>
<dbReference type="Proteomes" id="UP001600165">
    <property type="component" value="Unassembled WGS sequence"/>
</dbReference>
<feature type="transmembrane region" description="Helical" evidence="1">
    <location>
        <begin position="356"/>
        <end position="375"/>
    </location>
</feature>
<evidence type="ECO:0008006" key="4">
    <source>
        <dbReference type="Google" id="ProtNLM"/>
    </source>
</evidence>
<proteinExistence type="predicted"/>
<evidence type="ECO:0000313" key="3">
    <source>
        <dbReference type="Proteomes" id="UP001600165"/>
    </source>
</evidence>
<evidence type="ECO:0000256" key="1">
    <source>
        <dbReference type="SAM" id="Phobius"/>
    </source>
</evidence>
<sequence length="540" mass="60924">MDRNISQPNQPTQFWRVLANSPHRAIALVFGLSFLVTASMGSLHWPVPLIHNEFAHLLTADTIASGRFANPTHPLFAFFESIHILQQPSYAAKLPPGAGLFLGLGQRLGGDPVWGIWLTTAIATSAVYWALWGYFKSPWALGGTGLIFLDIGILHHWSQSYRGAMVAVLAGALMWGGLIRLIRRPKAVNAILLAIGLGLLANTRPLEGLFFALPTAVVLAGWLLQAPNRPMLKRRWQRGGLPLLVALVLVSSLTMAYNKAVTGNPLKFPYSVYEQQYTVVPAFLWQDYRPVPDFPNQQLQKYSDWQAERFERMRQKPLWRILTLRTEDLLFDAANAWFWIFLLIIPLVYSAWIRQPWLQLAFISLLLLLSTRYLILPNRPDQLAPGTIAIALLMTACVQKLVQAAAQRSKQKSRWPSWQQVLLIAFLLYLLLKLPYKYANPGFINGGVSETPRARLVEVLTALPGKDVVIVRFNPQTSYKEAWVYNPADIDSATIIFANDLGDEANRQLLDYYLERQFWLQTFDAQGQPLPIQPYLSASD</sequence>
<feature type="transmembrane region" description="Helical" evidence="1">
    <location>
        <begin position="209"/>
        <end position="227"/>
    </location>
</feature>
<name>A0ABW6IJW4_9CYAN</name>
<feature type="transmembrane region" description="Helical" evidence="1">
    <location>
        <begin position="239"/>
        <end position="257"/>
    </location>
</feature>
<comment type="caution">
    <text evidence="2">The sequence shown here is derived from an EMBL/GenBank/DDBJ whole genome shotgun (WGS) entry which is preliminary data.</text>
</comment>
<keyword evidence="1" id="KW-1133">Transmembrane helix</keyword>
<gene>
    <name evidence="2" type="ORF">ACFVKH_16810</name>
</gene>
<keyword evidence="1" id="KW-0472">Membrane</keyword>
<dbReference type="EMBL" id="JBHZOL010000095">
    <property type="protein sequence ID" value="MFE4107947.1"/>
    <property type="molecule type" value="Genomic_DNA"/>
</dbReference>
<reference evidence="2 3" key="1">
    <citation type="submission" date="2024-10" db="EMBL/GenBank/DDBJ databases">
        <authorList>
            <person name="Ratan Roy A."/>
            <person name="Morales Sandoval P.H."/>
            <person name="De Los Santos Villalobos S."/>
            <person name="Chakraborty S."/>
            <person name="Mukherjee J."/>
        </authorList>
    </citation>
    <scope>NUCLEOTIDE SEQUENCE [LARGE SCALE GENOMIC DNA]</scope>
    <source>
        <strain evidence="2 3">S1</strain>
    </source>
</reference>
<organism evidence="2 3">
    <name type="scientific">Almyronema epifaneia S1</name>
    <dbReference type="NCBI Taxonomy" id="2991925"/>
    <lineage>
        <taxon>Bacteria</taxon>
        <taxon>Bacillati</taxon>
        <taxon>Cyanobacteriota</taxon>
        <taxon>Cyanophyceae</taxon>
        <taxon>Nodosilineales</taxon>
        <taxon>Nodosilineaceae</taxon>
        <taxon>Almyronema</taxon>
        <taxon>Almyronema epifaneia</taxon>
    </lineage>
</organism>
<feature type="transmembrane region" description="Helical" evidence="1">
    <location>
        <begin position="163"/>
        <end position="182"/>
    </location>
</feature>
<feature type="transmembrane region" description="Helical" evidence="1">
    <location>
        <begin position="25"/>
        <end position="45"/>
    </location>
</feature>
<evidence type="ECO:0000313" key="2">
    <source>
        <dbReference type="EMBL" id="MFE4107947.1"/>
    </source>
</evidence>
<keyword evidence="3" id="KW-1185">Reference proteome</keyword>
<feature type="transmembrane region" description="Helical" evidence="1">
    <location>
        <begin position="329"/>
        <end position="349"/>
    </location>
</feature>
<keyword evidence="1" id="KW-0812">Transmembrane</keyword>
<feature type="transmembrane region" description="Helical" evidence="1">
    <location>
        <begin position="418"/>
        <end position="436"/>
    </location>
</feature>